<evidence type="ECO:0000313" key="3">
    <source>
        <dbReference type="Proteomes" id="UP000231322"/>
    </source>
</evidence>
<proteinExistence type="predicted"/>
<evidence type="ECO:0000313" key="2">
    <source>
        <dbReference type="EMBL" id="PIH03061.1"/>
    </source>
</evidence>
<comment type="caution">
    <text evidence="2">The sequence shown here is derived from an EMBL/GenBank/DDBJ whole genome shotgun (WGS) entry which is preliminary data.</text>
</comment>
<organism evidence="2 3">
    <name type="scientific">Clostridium combesii</name>
    <dbReference type="NCBI Taxonomy" id="39481"/>
    <lineage>
        <taxon>Bacteria</taxon>
        <taxon>Bacillati</taxon>
        <taxon>Bacillota</taxon>
        <taxon>Clostridia</taxon>
        <taxon>Eubacteriales</taxon>
        <taxon>Clostridiaceae</taxon>
        <taxon>Clostridium</taxon>
    </lineage>
</organism>
<protein>
    <submittedName>
        <fullName evidence="2">YvrJ family protein</fullName>
    </submittedName>
</protein>
<reference evidence="2 3" key="1">
    <citation type="submission" date="2017-10" db="EMBL/GenBank/DDBJ databases">
        <title>Reclassification of Eubacterium combesii and discrepancies in the nomenclature of botulinum neurotoxin producing clostridia. Request for an Opinion.</title>
        <authorList>
            <person name="Dobritsa A.P."/>
            <person name="Kutumbaka K.K."/>
            <person name="Samadpour M."/>
        </authorList>
    </citation>
    <scope>NUCLEOTIDE SEQUENCE [LARGE SCALE GENOMIC DNA]</scope>
    <source>
        <strain evidence="2 3">DSM 20696</strain>
    </source>
</reference>
<evidence type="ECO:0000256" key="1">
    <source>
        <dbReference type="SAM" id="Phobius"/>
    </source>
</evidence>
<dbReference type="EMBL" id="PEIK01000013">
    <property type="protein sequence ID" value="PIH03061.1"/>
    <property type="molecule type" value="Genomic_DNA"/>
</dbReference>
<name>A0A2G7HD68_9CLOT</name>
<keyword evidence="3" id="KW-1185">Reference proteome</keyword>
<dbReference type="AlphaFoldDB" id="A0A2G7HD68"/>
<keyword evidence="1" id="KW-0472">Membrane</keyword>
<feature type="transmembrane region" description="Helical" evidence="1">
    <location>
        <begin position="6"/>
        <end position="28"/>
    </location>
</feature>
<keyword evidence="1" id="KW-1133">Transmembrane helix</keyword>
<keyword evidence="1" id="KW-0812">Transmembrane</keyword>
<sequence length="63" mass="7304">MVNSMYDQLVMLISNVGFPIAVSLYLLLRIEKKLEELTEALNSLDKSILSAIEHQKDEYFTRK</sequence>
<dbReference type="Proteomes" id="UP000231322">
    <property type="component" value="Unassembled WGS sequence"/>
</dbReference>
<accession>A0A2G7HD68</accession>
<gene>
    <name evidence="2" type="ORF">CS538_14425</name>
</gene>
<dbReference type="Pfam" id="PF12841">
    <property type="entry name" value="YvrJ"/>
    <property type="match status" value="1"/>
</dbReference>
<dbReference type="InterPro" id="IPR024419">
    <property type="entry name" value="YvrJ"/>
</dbReference>